<keyword evidence="3" id="KW-1185">Reference proteome</keyword>
<dbReference type="AlphaFoldDB" id="A0A061E8B8"/>
<sequence>MILLFLLKLAMKLYALCSELEKRHGKELILRYPFAVHCADLNSRAEWKSLVKIS</sequence>
<dbReference type="Proteomes" id="UP000026915">
    <property type="component" value="Chromosome 2"/>
</dbReference>
<dbReference type="EMBL" id="CM001880">
    <property type="protein sequence ID" value="EOY01225.1"/>
    <property type="molecule type" value="Genomic_DNA"/>
</dbReference>
<evidence type="ECO:0000313" key="2">
    <source>
        <dbReference type="EMBL" id="EOY01225.1"/>
    </source>
</evidence>
<name>A0A061E8B8_THECC</name>
<feature type="signal peptide" evidence="1">
    <location>
        <begin position="1"/>
        <end position="17"/>
    </location>
</feature>
<dbReference type="Gramene" id="EOY01225">
    <property type="protein sequence ID" value="EOY01225"/>
    <property type="gene ID" value="TCM_011171"/>
</dbReference>
<proteinExistence type="predicted"/>
<dbReference type="HOGENOM" id="CLU_3054242_0_0_1"/>
<evidence type="ECO:0000313" key="3">
    <source>
        <dbReference type="Proteomes" id="UP000026915"/>
    </source>
</evidence>
<gene>
    <name evidence="2" type="ORF">TCM_011171</name>
</gene>
<protein>
    <submittedName>
        <fullName evidence="2">Uncharacterized protein</fullName>
    </submittedName>
</protein>
<organism evidence="2 3">
    <name type="scientific">Theobroma cacao</name>
    <name type="common">Cacao</name>
    <name type="synonym">Cocoa</name>
    <dbReference type="NCBI Taxonomy" id="3641"/>
    <lineage>
        <taxon>Eukaryota</taxon>
        <taxon>Viridiplantae</taxon>
        <taxon>Streptophyta</taxon>
        <taxon>Embryophyta</taxon>
        <taxon>Tracheophyta</taxon>
        <taxon>Spermatophyta</taxon>
        <taxon>Magnoliopsida</taxon>
        <taxon>eudicotyledons</taxon>
        <taxon>Gunneridae</taxon>
        <taxon>Pentapetalae</taxon>
        <taxon>rosids</taxon>
        <taxon>malvids</taxon>
        <taxon>Malvales</taxon>
        <taxon>Malvaceae</taxon>
        <taxon>Byttnerioideae</taxon>
        <taxon>Theobroma</taxon>
    </lineage>
</organism>
<keyword evidence="1" id="KW-0732">Signal</keyword>
<dbReference type="InParanoid" id="A0A061E8B8"/>
<reference evidence="2 3" key="1">
    <citation type="journal article" date="2013" name="Genome Biol.">
        <title>The genome sequence of the most widely cultivated cacao type and its use to identify candidate genes regulating pod color.</title>
        <authorList>
            <person name="Motamayor J.C."/>
            <person name="Mockaitis K."/>
            <person name="Schmutz J."/>
            <person name="Haiminen N."/>
            <person name="Iii D.L."/>
            <person name="Cornejo O."/>
            <person name="Findley S.D."/>
            <person name="Zheng P."/>
            <person name="Utro F."/>
            <person name="Royaert S."/>
            <person name="Saski C."/>
            <person name="Jenkins J."/>
            <person name="Podicheti R."/>
            <person name="Zhao M."/>
            <person name="Scheffler B.E."/>
            <person name="Stack J.C."/>
            <person name="Feltus F.A."/>
            <person name="Mustiga G.M."/>
            <person name="Amores F."/>
            <person name="Phillips W."/>
            <person name="Marelli J.P."/>
            <person name="May G.D."/>
            <person name="Shapiro H."/>
            <person name="Ma J."/>
            <person name="Bustamante C.D."/>
            <person name="Schnell R.J."/>
            <person name="Main D."/>
            <person name="Gilbert D."/>
            <person name="Parida L."/>
            <person name="Kuhn D.N."/>
        </authorList>
    </citation>
    <scope>NUCLEOTIDE SEQUENCE [LARGE SCALE GENOMIC DNA]</scope>
    <source>
        <strain evidence="3">cv. Matina 1-6</strain>
    </source>
</reference>
<evidence type="ECO:0000256" key="1">
    <source>
        <dbReference type="SAM" id="SignalP"/>
    </source>
</evidence>
<feature type="chain" id="PRO_5001600935" evidence="1">
    <location>
        <begin position="18"/>
        <end position="54"/>
    </location>
</feature>
<accession>A0A061E8B8</accession>